<proteinExistence type="predicted"/>
<dbReference type="Gene3D" id="3.40.50.300">
    <property type="entry name" value="P-loop containing nucleotide triphosphate hydrolases"/>
    <property type="match status" value="1"/>
</dbReference>
<dbReference type="SUPFAM" id="SSF52540">
    <property type="entry name" value="P-loop containing nucleoside triphosphate hydrolases"/>
    <property type="match status" value="1"/>
</dbReference>
<keyword evidence="2" id="KW-1185">Reference proteome</keyword>
<evidence type="ECO:0008006" key="3">
    <source>
        <dbReference type="Google" id="ProtNLM"/>
    </source>
</evidence>
<name>A0A947D9F2_9HYPH</name>
<dbReference type="EMBL" id="JAHHZF010000003">
    <property type="protein sequence ID" value="MBT9289304.1"/>
    <property type="molecule type" value="Genomic_DNA"/>
</dbReference>
<protein>
    <recommendedName>
        <fullName evidence="3">Sulfotransferase domain-containing protein</fullName>
    </recommendedName>
</protein>
<reference evidence="1 2" key="1">
    <citation type="submission" date="2021-06" db="EMBL/GenBank/DDBJ databases">
        <authorList>
            <person name="Grouzdev D.S."/>
            <person name="Koziaeva V."/>
        </authorList>
    </citation>
    <scope>NUCLEOTIDE SEQUENCE [LARGE SCALE GENOMIC DNA]</scope>
    <source>
        <strain evidence="1 2">22</strain>
    </source>
</reference>
<sequence>MTELFLHIGMSKTGSTSIQGAFHAARGALIGHGYDYLDMGQNHSRIIKMVVKGRSKRVKGAAADQLGLARNVGGFDVGRVAGPFLELIRHPKAPRMIMSGEGLFRVEDREADGLHDILSRHFERVRIVAYLRDPISWASSRAQENIKHGHPVSELAETVADDPASSPIVPNYRRSLERFIERFGRDALDLRLFDRRRMVGGDLIADFAAAIGAGPEVLALLPRPWNNPRTSAEAAQLIEQHYIALRRRWAGPLKRGLFKDYDITSLEYWFRKNLRERPGPAFTLPRPLLERIWQASLSDVEWLRGQMNDPSVFADCRPPDDAPAVWSSEEKAGEIARLEREIGRRRRSEAALMLRHAQERRFGTVLADLGGMLRP</sequence>
<dbReference type="Proteomes" id="UP000766595">
    <property type="component" value="Unassembled WGS sequence"/>
</dbReference>
<evidence type="ECO:0000313" key="2">
    <source>
        <dbReference type="Proteomes" id="UP000766595"/>
    </source>
</evidence>
<dbReference type="AlphaFoldDB" id="A0A947D9F2"/>
<evidence type="ECO:0000313" key="1">
    <source>
        <dbReference type="EMBL" id="MBT9289304.1"/>
    </source>
</evidence>
<accession>A0A947D9F2</accession>
<organism evidence="1 2">
    <name type="scientific">Prosthecodimorpha staleyi</name>
    <dbReference type="NCBI Taxonomy" id="2840188"/>
    <lineage>
        <taxon>Bacteria</taxon>
        <taxon>Pseudomonadati</taxon>
        <taxon>Pseudomonadota</taxon>
        <taxon>Alphaproteobacteria</taxon>
        <taxon>Hyphomicrobiales</taxon>
        <taxon>Ancalomicrobiaceae</taxon>
        <taxon>Prosthecodimorpha</taxon>
    </lineage>
</organism>
<dbReference type="InterPro" id="IPR027417">
    <property type="entry name" value="P-loop_NTPase"/>
</dbReference>
<dbReference type="RefSeq" id="WP_261967936.1">
    <property type="nucleotide sequence ID" value="NZ_JAHHZF010000003.1"/>
</dbReference>
<gene>
    <name evidence="1" type="ORF">KL771_07570</name>
</gene>
<comment type="caution">
    <text evidence="1">The sequence shown here is derived from an EMBL/GenBank/DDBJ whole genome shotgun (WGS) entry which is preliminary data.</text>
</comment>